<dbReference type="PANTHER" id="PTHR30289:SF1">
    <property type="entry name" value="PEBP (PHOSPHATIDYLETHANOLAMINE-BINDING PROTEIN) FAMILY PROTEIN"/>
    <property type="match status" value="1"/>
</dbReference>
<dbReference type="Proteomes" id="UP000182130">
    <property type="component" value="Unassembled WGS sequence"/>
</dbReference>
<evidence type="ECO:0008006" key="4">
    <source>
        <dbReference type="Google" id="ProtNLM"/>
    </source>
</evidence>
<dbReference type="RefSeq" id="WP_074587876.1">
    <property type="nucleotide sequence ID" value="NZ_FNEI01000004.1"/>
</dbReference>
<reference evidence="3" key="1">
    <citation type="submission" date="2016-10" db="EMBL/GenBank/DDBJ databases">
        <authorList>
            <person name="Varghese N."/>
            <person name="Submissions S."/>
        </authorList>
    </citation>
    <scope>NUCLEOTIDE SEQUENCE [LARGE SCALE GENOMIC DNA]</scope>
    <source>
        <strain evidence="3">CGMCC 1.10783</strain>
    </source>
</reference>
<dbReference type="SUPFAM" id="SSF49777">
    <property type="entry name" value="PEBP-like"/>
    <property type="match status" value="1"/>
</dbReference>
<dbReference type="Pfam" id="PF01161">
    <property type="entry name" value="PBP"/>
    <property type="match status" value="1"/>
</dbReference>
<proteinExistence type="inferred from homology"/>
<gene>
    <name evidence="2" type="ORF">SAMN05216555_104133</name>
</gene>
<dbReference type="OrthoDB" id="9797506at2"/>
<dbReference type="InterPro" id="IPR036610">
    <property type="entry name" value="PEBP-like_sf"/>
</dbReference>
<dbReference type="InterPro" id="IPR005247">
    <property type="entry name" value="YbhB_YbcL/LppC-like"/>
</dbReference>
<dbReference type="Gene3D" id="3.90.280.10">
    <property type="entry name" value="PEBP-like"/>
    <property type="match status" value="1"/>
</dbReference>
<name>A0A1G8N3H3_9MICC</name>
<dbReference type="AlphaFoldDB" id="A0A1G8N3H3"/>
<keyword evidence="3" id="KW-1185">Reference proteome</keyword>
<accession>A0A1G8N3H3</accession>
<dbReference type="EMBL" id="FNEI01000004">
    <property type="protein sequence ID" value="SDI74718.1"/>
    <property type="molecule type" value="Genomic_DNA"/>
</dbReference>
<comment type="similarity">
    <text evidence="1">Belongs to the UPF0098 family.</text>
</comment>
<dbReference type="NCBIfam" id="TIGR00481">
    <property type="entry name" value="YbhB/YbcL family Raf kinase inhibitor-like protein"/>
    <property type="match status" value="1"/>
</dbReference>
<evidence type="ECO:0000256" key="1">
    <source>
        <dbReference type="ARBA" id="ARBA00007120"/>
    </source>
</evidence>
<protein>
    <recommendedName>
        <fullName evidence="4">Phospholipid-binding protein, PBP family</fullName>
    </recommendedName>
</protein>
<dbReference type="PANTHER" id="PTHR30289">
    <property type="entry name" value="UNCHARACTERIZED PROTEIN YBCL-RELATED"/>
    <property type="match status" value="1"/>
</dbReference>
<evidence type="ECO:0000313" key="3">
    <source>
        <dbReference type="Proteomes" id="UP000182130"/>
    </source>
</evidence>
<organism evidence="2 3">
    <name type="scientific">Arthrobacter cupressi</name>
    <dbReference type="NCBI Taxonomy" id="1045773"/>
    <lineage>
        <taxon>Bacteria</taxon>
        <taxon>Bacillati</taxon>
        <taxon>Actinomycetota</taxon>
        <taxon>Actinomycetes</taxon>
        <taxon>Micrococcales</taxon>
        <taxon>Micrococcaceae</taxon>
        <taxon>Arthrobacter</taxon>
    </lineage>
</organism>
<sequence length="176" mass="18188">MGSPLPYKTPESLPVFTVESASFEDGHTLPPAQTSARLGVAGGKDESPGLAWHGAPEGTKGYAVTVFDPDARSGYWHWAVVGIPAATMSLPAGAGTANSGLLPGGAVQLKNDAGTADYLGAAPPRGSGQHRYVVAVHALDVADLRLTRGMPAPRLGPLLDKHTLARATITGVFERR</sequence>
<evidence type="ECO:0000313" key="2">
    <source>
        <dbReference type="EMBL" id="SDI74718.1"/>
    </source>
</evidence>
<dbReference type="CDD" id="cd00865">
    <property type="entry name" value="PEBP_bact_arch"/>
    <property type="match status" value="1"/>
</dbReference>
<dbReference type="STRING" id="1045773.SAMN05216555_104133"/>
<dbReference type="InterPro" id="IPR008914">
    <property type="entry name" value="PEBP"/>
</dbReference>